<dbReference type="InterPro" id="IPR036890">
    <property type="entry name" value="HATPase_C_sf"/>
</dbReference>
<keyword evidence="6 11" id="KW-0418">Kinase</keyword>
<feature type="domain" description="Histidine kinase" evidence="10">
    <location>
        <begin position="149"/>
        <end position="368"/>
    </location>
</feature>
<evidence type="ECO:0000256" key="5">
    <source>
        <dbReference type="ARBA" id="ARBA00022741"/>
    </source>
</evidence>
<dbReference type="EMBL" id="BMYD01000001">
    <property type="protein sequence ID" value="GHA77342.1"/>
    <property type="molecule type" value="Genomic_DNA"/>
</dbReference>
<comment type="caution">
    <text evidence="11">The sequence shown here is derived from an EMBL/GenBank/DDBJ whole genome shotgun (WGS) entry which is preliminary data.</text>
</comment>
<dbReference type="PRINTS" id="PR00344">
    <property type="entry name" value="BCTRLSENSOR"/>
</dbReference>
<dbReference type="InterPro" id="IPR036097">
    <property type="entry name" value="HisK_dim/P_sf"/>
</dbReference>
<keyword evidence="4" id="KW-0808">Transferase</keyword>
<evidence type="ECO:0000259" key="10">
    <source>
        <dbReference type="PROSITE" id="PS50109"/>
    </source>
</evidence>
<feature type="region of interest" description="Disordered" evidence="9">
    <location>
        <begin position="370"/>
        <end position="389"/>
    </location>
</feature>
<evidence type="ECO:0000256" key="1">
    <source>
        <dbReference type="ARBA" id="ARBA00000085"/>
    </source>
</evidence>
<organism evidence="11 12">
    <name type="scientific">Cognatilysobacter bugurensis</name>
    <dbReference type="NCBI Taxonomy" id="543356"/>
    <lineage>
        <taxon>Bacteria</taxon>
        <taxon>Pseudomonadati</taxon>
        <taxon>Pseudomonadota</taxon>
        <taxon>Gammaproteobacteria</taxon>
        <taxon>Lysobacterales</taxon>
        <taxon>Lysobacteraceae</taxon>
        <taxon>Cognatilysobacter</taxon>
    </lineage>
</organism>
<dbReference type="Gene3D" id="1.10.287.130">
    <property type="match status" value="1"/>
</dbReference>
<reference evidence="11" key="1">
    <citation type="journal article" date="2014" name="Int. J. Syst. Evol. Microbiol.">
        <title>Complete genome sequence of Corynebacterium casei LMG S-19264T (=DSM 44701T), isolated from a smear-ripened cheese.</title>
        <authorList>
            <consortium name="US DOE Joint Genome Institute (JGI-PGF)"/>
            <person name="Walter F."/>
            <person name="Albersmeier A."/>
            <person name="Kalinowski J."/>
            <person name="Ruckert C."/>
        </authorList>
    </citation>
    <scope>NUCLEOTIDE SEQUENCE</scope>
    <source>
        <strain evidence="11">KCTC 23077</strain>
    </source>
</reference>
<dbReference type="SUPFAM" id="SSF55874">
    <property type="entry name" value="ATPase domain of HSP90 chaperone/DNA topoisomerase II/histidine kinase"/>
    <property type="match status" value="1"/>
</dbReference>
<dbReference type="GO" id="GO:0005524">
    <property type="term" value="F:ATP binding"/>
    <property type="evidence" value="ECO:0007669"/>
    <property type="project" value="UniProtKB-KW"/>
</dbReference>
<dbReference type="GO" id="GO:0000155">
    <property type="term" value="F:phosphorelay sensor kinase activity"/>
    <property type="evidence" value="ECO:0007669"/>
    <property type="project" value="InterPro"/>
</dbReference>
<evidence type="ECO:0000256" key="3">
    <source>
        <dbReference type="ARBA" id="ARBA00022553"/>
    </source>
</evidence>
<keyword evidence="7" id="KW-0067">ATP-binding</keyword>
<evidence type="ECO:0000256" key="9">
    <source>
        <dbReference type="SAM" id="MobiDB-lite"/>
    </source>
</evidence>
<dbReference type="Pfam" id="PF00512">
    <property type="entry name" value="HisKA"/>
    <property type="match status" value="1"/>
</dbReference>
<sequence>MDDILHEWDTFARQVAPEGSGMSDVALRDHAREMLEGIVQEMAHAHPRSADERRLRSREGGDAFEAGSAAAQHGDQRQSADFTLLQLSAEFRVLRETVMRLWLPTIERLDAGCADEIVRFNEALDRALAESIVAYSDRTNQTRELFLAVLGHDLRAPLATLALSGALLARPDLPDGRQGVIAGNVTRATQLMQRIVNDLLGFTRTQLGKGLPIERGRTSLQQVIKDALEDARAAYPNTRFECDIDAALVGDYDGTRLYQLFVNLLVNAAQHGAADTPVRIEAHRVGERHVVHVTNEGVPIPDAALHSIFKPLVQLDSEGDGDDGRPRTSLGLGLFISREIAEGHDGTIAVRSNPAQGTRFTVDLPCSADAAHSGDQAGHAAATVSPAAT</sequence>
<dbReference type="SMART" id="SM00387">
    <property type="entry name" value="HATPase_c"/>
    <property type="match status" value="1"/>
</dbReference>
<dbReference type="InterPro" id="IPR005467">
    <property type="entry name" value="His_kinase_dom"/>
</dbReference>
<name>A0A918SXI7_9GAMM</name>
<dbReference type="InterPro" id="IPR003594">
    <property type="entry name" value="HATPase_dom"/>
</dbReference>
<dbReference type="GO" id="GO:0000156">
    <property type="term" value="F:phosphorelay response regulator activity"/>
    <property type="evidence" value="ECO:0007669"/>
    <property type="project" value="TreeGrafter"/>
</dbReference>
<reference evidence="11" key="2">
    <citation type="submission" date="2020-09" db="EMBL/GenBank/DDBJ databases">
        <authorList>
            <person name="Sun Q."/>
            <person name="Kim S."/>
        </authorList>
    </citation>
    <scope>NUCLEOTIDE SEQUENCE</scope>
    <source>
        <strain evidence="11">KCTC 23077</strain>
    </source>
</reference>
<dbReference type="CDD" id="cd00082">
    <property type="entry name" value="HisKA"/>
    <property type="match status" value="1"/>
</dbReference>
<evidence type="ECO:0000313" key="11">
    <source>
        <dbReference type="EMBL" id="GHA77342.1"/>
    </source>
</evidence>
<dbReference type="PANTHER" id="PTHR42878:SF7">
    <property type="entry name" value="SENSOR HISTIDINE KINASE GLRK"/>
    <property type="match status" value="1"/>
</dbReference>
<dbReference type="InterPro" id="IPR003661">
    <property type="entry name" value="HisK_dim/P_dom"/>
</dbReference>
<dbReference type="InterPro" id="IPR050351">
    <property type="entry name" value="BphY/WalK/GraS-like"/>
</dbReference>
<dbReference type="AlphaFoldDB" id="A0A918SXI7"/>
<dbReference type="EC" id="2.7.13.3" evidence="2"/>
<dbReference type="Pfam" id="PF02518">
    <property type="entry name" value="HATPase_c"/>
    <property type="match status" value="1"/>
</dbReference>
<dbReference type="Gene3D" id="3.30.565.10">
    <property type="entry name" value="Histidine kinase-like ATPase, C-terminal domain"/>
    <property type="match status" value="1"/>
</dbReference>
<dbReference type="Proteomes" id="UP000646426">
    <property type="component" value="Unassembled WGS sequence"/>
</dbReference>
<dbReference type="SUPFAM" id="SSF47384">
    <property type="entry name" value="Homodimeric domain of signal transducing histidine kinase"/>
    <property type="match status" value="1"/>
</dbReference>
<dbReference type="SMART" id="SM00388">
    <property type="entry name" value="HisKA"/>
    <property type="match status" value="1"/>
</dbReference>
<evidence type="ECO:0000256" key="8">
    <source>
        <dbReference type="ARBA" id="ARBA00023012"/>
    </source>
</evidence>
<dbReference type="GO" id="GO:0007234">
    <property type="term" value="P:osmosensory signaling via phosphorelay pathway"/>
    <property type="evidence" value="ECO:0007669"/>
    <property type="project" value="TreeGrafter"/>
</dbReference>
<evidence type="ECO:0000256" key="6">
    <source>
        <dbReference type="ARBA" id="ARBA00022777"/>
    </source>
</evidence>
<gene>
    <name evidence="11" type="ORF">GCM10007067_13380</name>
</gene>
<comment type="catalytic activity">
    <reaction evidence="1">
        <text>ATP + protein L-histidine = ADP + protein N-phospho-L-histidine.</text>
        <dbReference type="EC" id="2.7.13.3"/>
    </reaction>
</comment>
<evidence type="ECO:0000256" key="2">
    <source>
        <dbReference type="ARBA" id="ARBA00012438"/>
    </source>
</evidence>
<keyword evidence="3" id="KW-0597">Phosphoprotein</keyword>
<dbReference type="InterPro" id="IPR004358">
    <property type="entry name" value="Sig_transdc_His_kin-like_C"/>
</dbReference>
<evidence type="ECO:0000256" key="7">
    <source>
        <dbReference type="ARBA" id="ARBA00022840"/>
    </source>
</evidence>
<feature type="compositionally biased region" description="Basic and acidic residues" evidence="9">
    <location>
        <begin position="48"/>
        <end position="61"/>
    </location>
</feature>
<protein>
    <recommendedName>
        <fullName evidence="2">histidine kinase</fullName>
        <ecNumber evidence="2">2.7.13.3</ecNumber>
    </recommendedName>
</protein>
<keyword evidence="8" id="KW-0902">Two-component regulatory system</keyword>
<proteinExistence type="predicted"/>
<dbReference type="GO" id="GO:0030295">
    <property type="term" value="F:protein kinase activator activity"/>
    <property type="evidence" value="ECO:0007669"/>
    <property type="project" value="TreeGrafter"/>
</dbReference>
<feature type="region of interest" description="Disordered" evidence="9">
    <location>
        <begin position="43"/>
        <end position="75"/>
    </location>
</feature>
<dbReference type="PROSITE" id="PS50109">
    <property type="entry name" value="HIS_KIN"/>
    <property type="match status" value="1"/>
</dbReference>
<evidence type="ECO:0000256" key="4">
    <source>
        <dbReference type="ARBA" id="ARBA00022679"/>
    </source>
</evidence>
<keyword evidence="5" id="KW-0547">Nucleotide-binding</keyword>
<dbReference type="PANTHER" id="PTHR42878">
    <property type="entry name" value="TWO-COMPONENT HISTIDINE KINASE"/>
    <property type="match status" value="1"/>
</dbReference>
<evidence type="ECO:0000313" key="12">
    <source>
        <dbReference type="Proteomes" id="UP000646426"/>
    </source>
</evidence>
<accession>A0A918SXI7</accession>
<keyword evidence="12" id="KW-1185">Reference proteome</keyword>